<dbReference type="EMBL" id="OU342829">
    <property type="protein sequence ID" value="CAG7580180.1"/>
    <property type="molecule type" value="Genomic_DNA"/>
</dbReference>
<gene>
    <name evidence="2" type="ORF">SLAVMIC_00287</name>
</gene>
<proteinExistence type="predicted"/>
<evidence type="ECO:0000256" key="1">
    <source>
        <dbReference type="SAM" id="MobiDB-lite"/>
    </source>
</evidence>
<feature type="region of interest" description="Disordered" evidence="1">
    <location>
        <begin position="50"/>
        <end position="69"/>
    </location>
</feature>
<reference evidence="2" key="1">
    <citation type="submission" date="2021-06" db="EMBL/GenBank/DDBJ databases">
        <authorList>
            <person name="Gannon L."/>
            <person name="Redgwell R T."/>
            <person name="Michniewski S."/>
            <person name="Harrison D C."/>
            <person name="Millard A."/>
        </authorList>
    </citation>
    <scope>NUCLEOTIDE SEQUENCE</scope>
</reference>
<organism evidence="2">
    <name type="scientific">uncultured marine phage</name>
    <dbReference type="NCBI Taxonomy" id="707152"/>
    <lineage>
        <taxon>Viruses</taxon>
        <taxon>environmental samples</taxon>
    </lineage>
</organism>
<name>A0A8D9CBZ7_9VIRU</name>
<evidence type="ECO:0000313" key="2">
    <source>
        <dbReference type="EMBL" id="CAG7580180.1"/>
    </source>
</evidence>
<protein>
    <submittedName>
        <fullName evidence="2">Uncharacterized protein</fullName>
    </submittedName>
</protein>
<accession>A0A8D9CBZ7</accession>
<sequence length="185" mass="21299">MPKKEPMKAKSKSQRRLFGWASACVNDPKKDCPTKIKKLGDTFKEKYPQDLKSLSKTKHAGLPERKKSKKKNETVVTFGEYVGESISSESMDLGNVIVSLPLKDFMTEEYGLLIEFDDGSFLEYSYSTKNSTDYYENLEKYSDVTGWDREDIESYGIFDHDLSKQIADWFSNESKSVKIIRKIDL</sequence>